<comment type="caution">
    <text evidence="6">The sequence shown here is derived from an EMBL/GenBank/DDBJ whole genome shotgun (WGS) entry which is preliminary data.</text>
</comment>
<dbReference type="RefSeq" id="WP_121894583.1">
    <property type="nucleotide sequence ID" value="NZ_PENI01000040.1"/>
</dbReference>
<dbReference type="InterPro" id="IPR050109">
    <property type="entry name" value="HTH-type_TetR-like_transc_reg"/>
</dbReference>
<dbReference type="Gene3D" id="1.10.357.10">
    <property type="entry name" value="Tetracycline Repressor, domain 2"/>
    <property type="match status" value="1"/>
</dbReference>
<keyword evidence="1" id="KW-0805">Transcription regulation</keyword>
<dbReference type="Proteomes" id="UP000270471">
    <property type="component" value="Unassembled WGS sequence"/>
</dbReference>
<dbReference type="InterPro" id="IPR049445">
    <property type="entry name" value="TetR_SbtR-like_C"/>
</dbReference>
<dbReference type="Pfam" id="PF21597">
    <property type="entry name" value="TetR_C_43"/>
    <property type="match status" value="1"/>
</dbReference>
<evidence type="ECO:0000313" key="7">
    <source>
        <dbReference type="Proteomes" id="UP000270471"/>
    </source>
</evidence>
<sequence>MSASARRSDAVQNRTRIVEAARAALAESHHIHLNEIAKRAGVGQGTLYRNFPNREALLAEVYRRDVEELVTTASALLAEHEPVEALRHWLDRVIDYAEVKRGVLAALEPAAWQDLVAHSHNPIEGALGHLLNAGKAAGSLRADVDAHGVLLLIAYLSRLDRDEWESTARPLMNVILEGLRRQDADR</sequence>
<dbReference type="InterPro" id="IPR001647">
    <property type="entry name" value="HTH_TetR"/>
</dbReference>
<keyword evidence="2 4" id="KW-0238">DNA-binding</keyword>
<evidence type="ECO:0000256" key="2">
    <source>
        <dbReference type="ARBA" id="ARBA00023125"/>
    </source>
</evidence>
<dbReference type="OrthoDB" id="9795011at2"/>
<dbReference type="Pfam" id="PF00440">
    <property type="entry name" value="TetR_N"/>
    <property type="match status" value="1"/>
</dbReference>
<protein>
    <submittedName>
        <fullName evidence="6">TetR family transcriptional regulator</fullName>
    </submittedName>
</protein>
<dbReference type="SUPFAM" id="SSF48498">
    <property type="entry name" value="Tetracyclin repressor-like, C-terminal domain"/>
    <property type="match status" value="1"/>
</dbReference>
<accession>A0A3M0HX01</accession>
<dbReference type="AlphaFoldDB" id="A0A3M0HX01"/>
<dbReference type="SUPFAM" id="SSF46689">
    <property type="entry name" value="Homeodomain-like"/>
    <property type="match status" value="1"/>
</dbReference>
<dbReference type="InterPro" id="IPR009057">
    <property type="entry name" value="Homeodomain-like_sf"/>
</dbReference>
<gene>
    <name evidence="6" type="ORF">CTZ28_39190</name>
</gene>
<keyword evidence="7" id="KW-1185">Reference proteome</keyword>
<dbReference type="InterPro" id="IPR036271">
    <property type="entry name" value="Tet_transcr_reg_TetR-rel_C_sf"/>
</dbReference>
<evidence type="ECO:0000256" key="1">
    <source>
        <dbReference type="ARBA" id="ARBA00023015"/>
    </source>
</evidence>
<dbReference type="GO" id="GO:0003700">
    <property type="term" value="F:DNA-binding transcription factor activity"/>
    <property type="evidence" value="ECO:0007669"/>
    <property type="project" value="TreeGrafter"/>
</dbReference>
<reference evidence="6 7" key="1">
    <citation type="submission" date="2017-11" db="EMBL/GenBank/DDBJ databases">
        <title>Draft genome of actinobacteria isolated from guarana (Paullinia cupana (Mart.) Ducke.</title>
        <authorList>
            <person name="Siqueira K.A."/>
            <person name="Liotti R.G."/>
            <person name="Mendes T.A.O."/>
            <person name="Soares M.A."/>
        </authorList>
    </citation>
    <scope>NUCLEOTIDE SEQUENCE [LARGE SCALE GENOMIC DNA]</scope>
    <source>
        <strain evidence="6 7">193</strain>
    </source>
</reference>
<name>A0A3M0HX01_9ACTN</name>
<feature type="domain" description="HTH tetR-type" evidence="5">
    <location>
        <begin position="11"/>
        <end position="69"/>
    </location>
</feature>
<organism evidence="6 7">
    <name type="scientific">Streptomyces shenzhenensis</name>
    <dbReference type="NCBI Taxonomy" id="943815"/>
    <lineage>
        <taxon>Bacteria</taxon>
        <taxon>Bacillati</taxon>
        <taxon>Actinomycetota</taxon>
        <taxon>Actinomycetes</taxon>
        <taxon>Kitasatosporales</taxon>
        <taxon>Streptomycetaceae</taxon>
        <taxon>Streptomyces</taxon>
    </lineage>
</organism>
<evidence type="ECO:0000313" key="6">
    <source>
        <dbReference type="EMBL" id="RMB80570.1"/>
    </source>
</evidence>
<keyword evidence="3" id="KW-0804">Transcription</keyword>
<dbReference type="EMBL" id="PENI01000040">
    <property type="protein sequence ID" value="RMB80570.1"/>
    <property type="molecule type" value="Genomic_DNA"/>
</dbReference>
<feature type="DNA-binding region" description="H-T-H motif" evidence="4">
    <location>
        <begin position="32"/>
        <end position="51"/>
    </location>
</feature>
<proteinExistence type="predicted"/>
<dbReference type="PANTHER" id="PTHR30055:SF234">
    <property type="entry name" value="HTH-TYPE TRANSCRIPTIONAL REGULATOR BETI"/>
    <property type="match status" value="1"/>
</dbReference>
<dbReference type="PANTHER" id="PTHR30055">
    <property type="entry name" value="HTH-TYPE TRANSCRIPTIONAL REGULATOR RUTR"/>
    <property type="match status" value="1"/>
</dbReference>
<evidence type="ECO:0000259" key="5">
    <source>
        <dbReference type="PROSITE" id="PS50977"/>
    </source>
</evidence>
<dbReference type="GO" id="GO:0000976">
    <property type="term" value="F:transcription cis-regulatory region binding"/>
    <property type="evidence" value="ECO:0007669"/>
    <property type="project" value="TreeGrafter"/>
</dbReference>
<dbReference type="PROSITE" id="PS50977">
    <property type="entry name" value="HTH_TETR_2"/>
    <property type="match status" value="1"/>
</dbReference>
<evidence type="ECO:0000256" key="3">
    <source>
        <dbReference type="ARBA" id="ARBA00023163"/>
    </source>
</evidence>
<evidence type="ECO:0000256" key="4">
    <source>
        <dbReference type="PROSITE-ProRule" id="PRU00335"/>
    </source>
</evidence>